<keyword evidence="3" id="KW-1185">Reference proteome</keyword>
<evidence type="ECO:0000313" key="2">
    <source>
        <dbReference type="EMBL" id="MDG3494901.1"/>
    </source>
</evidence>
<protein>
    <submittedName>
        <fullName evidence="2">DUF4157 domain-containing protein</fullName>
    </submittedName>
</protein>
<dbReference type="RefSeq" id="WP_040688063.1">
    <property type="nucleotide sequence ID" value="NZ_VBTY01000070.1"/>
</dbReference>
<reference evidence="2" key="1">
    <citation type="submission" date="2019-05" db="EMBL/GenBank/DDBJ databases">
        <title>Whole genome sequencing of Pseudanabaena catenata USMAC16.</title>
        <authorList>
            <person name="Khan Z."/>
            <person name="Omar W.M."/>
            <person name="Convey P."/>
            <person name="Merican F."/>
            <person name="Najimudin N."/>
        </authorList>
    </citation>
    <scope>NUCLEOTIDE SEQUENCE</scope>
    <source>
        <strain evidence="2">USMAC16</strain>
    </source>
</reference>
<gene>
    <name evidence="2" type="ORF">FEV09_10065</name>
</gene>
<dbReference type="InterPro" id="IPR025295">
    <property type="entry name" value="eCIS_core_dom"/>
</dbReference>
<dbReference type="Pfam" id="PF13699">
    <property type="entry name" value="eCIS_core"/>
    <property type="match status" value="1"/>
</dbReference>
<feature type="domain" description="eCIS core" evidence="1">
    <location>
        <begin position="48"/>
        <end position="123"/>
    </location>
</feature>
<dbReference type="AlphaFoldDB" id="A0A9X4M6W6"/>
<dbReference type="Proteomes" id="UP001152872">
    <property type="component" value="Unassembled WGS sequence"/>
</dbReference>
<name>A0A9X4M6W6_9CYAN</name>
<evidence type="ECO:0000259" key="1">
    <source>
        <dbReference type="Pfam" id="PF13699"/>
    </source>
</evidence>
<comment type="caution">
    <text evidence="2">The sequence shown here is derived from an EMBL/GenBank/DDBJ whole genome shotgun (WGS) entry which is preliminary data.</text>
</comment>
<dbReference type="EMBL" id="VBTY01000070">
    <property type="protein sequence ID" value="MDG3494901.1"/>
    <property type="molecule type" value="Genomic_DNA"/>
</dbReference>
<proteinExistence type="predicted"/>
<evidence type="ECO:0000313" key="3">
    <source>
        <dbReference type="Proteomes" id="UP001152872"/>
    </source>
</evidence>
<organism evidence="2 3">
    <name type="scientific">Pseudanabaena catenata USMAC16</name>
    <dbReference type="NCBI Taxonomy" id="1855837"/>
    <lineage>
        <taxon>Bacteria</taxon>
        <taxon>Bacillati</taxon>
        <taxon>Cyanobacteriota</taxon>
        <taxon>Cyanophyceae</taxon>
        <taxon>Pseudanabaenales</taxon>
        <taxon>Pseudanabaenaceae</taxon>
        <taxon>Pseudanabaena</taxon>
    </lineage>
</organism>
<accession>A0A9X4M6W6</accession>
<sequence>MSRIQRRESIAGLPVRSLLQRRGTLDGGEAEPDLEASIQTARGGGQSLDPHLQTKMGQAMGADFSSVRVHTDSRSDQLNKSIQAKAFTTGQDVFFRQGAYNPSSKGGQELIAHELTHVVQQNGSGTKTVQRLITAEELSSPEKAGAPKQDKKIGIGKLSFTKKMSGLYKSVLISLDQYHKYKPDIVSPNKSRRDGKANSIKQLLSNIKTACQNYFNKHSDVETDPRAKHISALYTYAEMEIRAVDAIAKNPSYQGMDWKMAIAPFMRMHELSSSGALDNSQFHGSGASLLDKIDGRIMSGAALEKAGIIRDTGEGDFFSRAKEEDEKIGEKEFISTGQGLPGMGTSLQYAVAASDDKNYNTARYSDDELKDELNKLFVIINNWDNNLNQVPEDDIMGARKNLGQFKNLYNRLEGERKIRENLPKNHARRRGETYNESTYGLLIEFASHDLDIRNPRPDITFRDDNESYRALGGERSIHNESVDLRDPGRLLRVYCPLNKMDTVREKVAKIVQHREFEVIPFEALVNMPDAMKWTQIATAETLETQYENMRKMVLEAYSRGMNTGTPIDKNALTRAAKRIGLE</sequence>